<feature type="transmembrane region" description="Helical" evidence="6">
    <location>
        <begin position="123"/>
        <end position="144"/>
    </location>
</feature>
<dbReference type="STRING" id="1353158.SAMN04488587_1405"/>
<feature type="transmembrane region" description="Helical" evidence="6">
    <location>
        <begin position="38"/>
        <end position="69"/>
    </location>
</feature>
<name>A0A1I0A033_9EURY</name>
<evidence type="ECO:0000256" key="3">
    <source>
        <dbReference type="ARBA" id="ARBA00022692"/>
    </source>
</evidence>
<keyword evidence="8" id="KW-1185">Reference proteome</keyword>
<feature type="transmembrane region" description="Helical" evidence="6">
    <location>
        <begin position="360"/>
        <end position="381"/>
    </location>
</feature>
<feature type="transmembrane region" description="Helical" evidence="6">
    <location>
        <begin position="229"/>
        <end position="249"/>
    </location>
</feature>
<evidence type="ECO:0000256" key="4">
    <source>
        <dbReference type="ARBA" id="ARBA00022989"/>
    </source>
</evidence>
<feature type="transmembrane region" description="Helical" evidence="6">
    <location>
        <begin position="187"/>
        <end position="209"/>
    </location>
</feature>
<dbReference type="Gene3D" id="1.20.1740.10">
    <property type="entry name" value="Amino acid/polyamine transporter I"/>
    <property type="match status" value="1"/>
</dbReference>
<dbReference type="GO" id="GO:0022857">
    <property type="term" value="F:transmembrane transporter activity"/>
    <property type="evidence" value="ECO:0007669"/>
    <property type="project" value="InterPro"/>
</dbReference>
<keyword evidence="4 6" id="KW-1133">Transmembrane helix</keyword>
<dbReference type="Pfam" id="PF13520">
    <property type="entry name" value="AA_permease_2"/>
    <property type="match status" value="1"/>
</dbReference>
<feature type="transmembrane region" description="Helical" evidence="6">
    <location>
        <begin position="156"/>
        <end position="175"/>
    </location>
</feature>
<evidence type="ECO:0000313" key="7">
    <source>
        <dbReference type="EMBL" id="SES87433.1"/>
    </source>
</evidence>
<sequence>MSEEKGGAGIDWQHAEQCAKVVCEAGELERSIDWKQGLAIAIGVPLLILPSIGYFASYLWSFAIIVWGLSVFQGFMQNLAYGELATTFPNASGLPGFAQNVFKSPNHEGKYDKGKLIGGFSAWSYWFAWNPVLAIFAILVGFYLHSLFPALAASFSQYQLSLAAGIVIFGGLILVNYRGLSSGALVGYILAAFSLIPMAIITLAPYVTGDFAMTNITSTWLPTDWAWDFHHILILLGIFAMAQWSACAWETAAIYGPEYKKPGSDVPKALFSCGAICLVAYILVQMTITGVLGIDGIAAAPIDPMLPLAQAALGDVGSTIAIVMLIAAMVLIIQTAYLGSSRAMHSMATEGNLPKVFKKTNAHGTPVLAMVVIGIFNLILISMGTPSAILAASAIGYVCANGISLFAYVKAKSRPDLAGLDRPFKAPSGWKNVALLFGLFNLPLCLVGVIYLNSVEGSWFSTVVGICVLGLYVPMWFYSQHEAHVDKAKVAAVSLIPAISRKK</sequence>
<proteinExistence type="predicted"/>
<gene>
    <name evidence="7" type="ORF">SAMN04488587_1405</name>
</gene>
<evidence type="ECO:0000313" key="8">
    <source>
        <dbReference type="Proteomes" id="UP000243338"/>
    </source>
</evidence>
<dbReference type="InterPro" id="IPR050367">
    <property type="entry name" value="APC_superfamily"/>
</dbReference>
<organism evidence="7 8">
    <name type="scientific">Methanococcoides vulcani</name>
    <dbReference type="NCBI Taxonomy" id="1353158"/>
    <lineage>
        <taxon>Archaea</taxon>
        <taxon>Methanobacteriati</taxon>
        <taxon>Methanobacteriota</taxon>
        <taxon>Stenosarchaea group</taxon>
        <taxon>Methanomicrobia</taxon>
        <taxon>Methanosarcinales</taxon>
        <taxon>Methanosarcinaceae</taxon>
        <taxon>Methanococcoides</taxon>
    </lineage>
</organism>
<feature type="transmembrane region" description="Helical" evidence="6">
    <location>
        <begin position="320"/>
        <end position="339"/>
    </location>
</feature>
<dbReference type="RefSeq" id="WP_091689895.1">
    <property type="nucleotide sequence ID" value="NZ_CAAGSJ010000005.1"/>
</dbReference>
<dbReference type="PANTHER" id="PTHR42770:SF11">
    <property type="entry name" value="INNER MEMBRANE TRANSPORT PROTEIN YBAT"/>
    <property type="match status" value="1"/>
</dbReference>
<keyword evidence="3 6" id="KW-0812">Transmembrane</keyword>
<comment type="subcellular location">
    <subcellularLocation>
        <location evidence="1">Cell membrane</location>
        <topology evidence="1">Multi-pass membrane protein</topology>
    </subcellularLocation>
</comment>
<feature type="transmembrane region" description="Helical" evidence="6">
    <location>
        <begin position="458"/>
        <end position="478"/>
    </location>
</feature>
<keyword evidence="5 6" id="KW-0472">Membrane</keyword>
<dbReference type="InterPro" id="IPR002293">
    <property type="entry name" value="AA/rel_permease1"/>
</dbReference>
<evidence type="ECO:0000256" key="5">
    <source>
        <dbReference type="ARBA" id="ARBA00023136"/>
    </source>
</evidence>
<feature type="transmembrane region" description="Helical" evidence="6">
    <location>
        <begin position="270"/>
        <end position="300"/>
    </location>
</feature>
<feature type="transmembrane region" description="Helical" evidence="6">
    <location>
        <begin position="430"/>
        <end position="452"/>
    </location>
</feature>
<accession>A0A1I0A033</accession>
<feature type="transmembrane region" description="Helical" evidence="6">
    <location>
        <begin position="387"/>
        <end position="409"/>
    </location>
</feature>
<dbReference type="AlphaFoldDB" id="A0A1I0A033"/>
<dbReference type="PANTHER" id="PTHR42770">
    <property type="entry name" value="AMINO ACID TRANSPORTER-RELATED"/>
    <property type="match status" value="1"/>
</dbReference>
<dbReference type="Proteomes" id="UP000243338">
    <property type="component" value="Unassembled WGS sequence"/>
</dbReference>
<keyword evidence="2" id="KW-1003">Cell membrane</keyword>
<dbReference type="GO" id="GO:0005886">
    <property type="term" value="C:plasma membrane"/>
    <property type="evidence" value="ECO:0007669"/>
    <property type="project" value="UniProtKB-SubCell"/>
</dbReference>
<dbReference type="OrthoDB" id="43026at2157"/>
<evidence type="ECO:0000256" key="2">
    <source>
        <dbReference type="ARBA" id="ARBA00022475"/>
    </source>
</evidence>
<evidence type="ECO:0000256" key="1">
    <source>
        <dbReference type="ARBA" id="ARBA00004651"/>
    </source>
</evidence>
<protein>
    <submittedName>
        <fullName evidence="7">Amino acid transporter</fullName>
    </submittedName>
</protein>
<evidence type="ECO:0000256" key="6">
    <source>
        <dbReference type="SAM" id="Phobius"/>
    </source>
</evidence>
<reference evidence="8" key="1">
    <citation type="submission" date="2016-10" db="EMBL/GenBank/DDBJ databases">
        <authorList>
            <person name="Varghese N."/>
            <person name="Submissions S."/>
        </authorList>
    </citation>
    <scope>NUCLEOTIDE SEQUENCE [LARGE SCALE GENOMIC DNA]</scope>
    <source>
        <strain evidence="8">SLH 33</strain>
    </source>
</reference>
<dbReference type="PIRSF" id="PIRSF006060">
    <property type="entry name" value="AA_transporter"/>
    <property type="match status" value="1"/>
</dbReference>
<dbReference type="EMBL" id="FOHQ01000003">
    <property type="protein sequence ID" value="SES87433.1"/>
    <property type="molecule type" value="Genomic_DNA"/>
</dbReference>